<dbReference type="EMBL" id="JAHRIP010002516">
    <property type="protein sequence ID" value="MEQ2280956.1"/>
    <property type="molecule type" value="Genomic_DNA"/>
</dbReference>
<protein>
    <recommendedName>
        <fullName evidence="2">Pentraxin (PTX) domain-containing protein</fullName>
    </recommendedName>
</protein>
<dbReference type="Proteomes" id="UP001469553">
    <property type="component" value="Unassembled WGS sequence"/>
</dbReference>
<dbReference type="Pfam" id="PF00354">
    <property type="entry name" value="Pentaxin"/>
    <property type="match status" value="1"/>
</dbReference>
<organism evidence="3 4">
    <name type="scientific">Ameca splendens</name>
    <dbReference type="NCBI Taxonomy" id="208324"/>
    <lineage>
        <taxon>Eukaryota</taxon>
        <taxon>Metazoa</taxon>
        <taxon>Chordata</taxon>
        <taxon>Craniata</taxon>
        <taxon>Vertebrata</taxon>
        <taxon>Euteleostomi</taxon>
        <taxon>Actinopterygii</taxon>
        <taxon>Neopterygii</taxon>
        <taxon>Teleostei</taxon>
        <taxon>Neoteleostei</taxon>
        <taxon>Acanthomorphata</taxon>
        <taxon>Ovalentaria</taxon>
        <taxon>Atherinomorphae</taxon>
        <taxon>Cyprinodontiformes</taxon>
        <taxon>Goodeidae</taxon>
        <taxon>Ameca</taxon>
    </lineage>
</organism>
<feature type="domain" description="Pentraxin (PTX)" evidence="2">
    <location>
        <begin position="44"/>
        <end position="216"/>
    </location>
</feature>
<dbReference type="SUPFAM" id="SSF49899">
    <property type="entry name" value="Concanavalin A-like lectins/glucanases"/>
    <property type="match status" value="1"/>
</dbReference>
<evidence type="ECO:0000256" key="1">
    <source>
        <dbReference type="SAM" id="SignalP"/>
    </source>
</evidence>
<reference evidence="3 4" key="1">
    <citation type="submission" date="2021-06" db="EMBL/GenBank/DDBJ databases">
        <authorList>
            <person name="Palmer J.M."/>
        </authorList>
    </citation>
    <scope>NUCLEOTIDE SEQUENCE [LARGE SCALE GENOMIC DNA]</scope>
    <source>
        <strain evidence="3 4">AS_MEX2019</strain>
        <tissue evidence="3">Muscle</tissue>
    </source>
</reference>
<dbReference type="Gene3D" id="2.60.120.200">
    <property type="match status" value="1"/>
</dbReference>
<dbReference type="InterPro" id="IPR001759">
    <property type="entry name" value="PTX_dom"/>
</dbReference>
<keyword evidence="1" id="KW-0732">Signal</keyword>
<proteinExistence type="predicted"/>
<evidence type="ECO:0000313" key="3">
    <source>
        <dbReference type="EMBL" id="MEQ2280956.1"/>
    </source>
</evidence>
<feature type="signal peptide" evidence="1">
    <location>
        <begin position="1"/>
        <end position="21"/>
    </location>
</feature>
<evidence type="ECO:0000313" key="4">
    <source>
        <dbReference type="Proteomes" id="UP001469553"/>
    </source>
</evidence>
<comment type="caution">
    <text evidence="3">The sequence shown here is derived from an EMBL/GenBank/DDBJ whole genome shotgun (WGS) entry which is preliminary data.</text>
</comment>
<sequence>MIFLQIQLAVFVTLSLLRSQASVEERKTSLSLWGKVADLTTGLSHWKLKPEVFIPALQKLTVCLNVNLKVQGSTPSTIFMYRHPEVQYAELGMGGKNGRLVVWLFGEEWTTQQLNLQLSRWYTLCLTWSHTRDRPALYINGSLINITAAYTNTRPVTQQQCCQLAPNGSLTLGVGHTIHDGNINIIPYSGMLGKISLFRMWGTERSEEEVTSLSCTEGDLVKWVWDNWDTVYCDPVCDTSLQCGEFALLQNVKPLFLVY</sequence>
<feature type="chain" id="PRO_5045374518" description="Pentraxin (PTX) domain-containing protein" evidence="1">
    <location>
        <begin position="22"/>
        <end position="259"/>
    </location>
</feature>
<accession>A0ABV0XHL4</accession>
<gene>
    <name evidence="3" type="ORF">AMECASPLE_025497</name>
</gene>
<dbReference type="InterPro" id="IPR013320">
    <property type="entry name" value="ConA-like_dom_sf"/>
</dbReference>
<evidence type="ECO:0000259" key="2">
    <source>
        <dbReference type="Pfam" id="PF00354"/>
    </source>
</evidence>
<name>A0ABV0XHL4_9TELE</name>
<keyword evidence="4" id="KW-1185">Reference proteome</keyword>